<comment type="caution">
    <text evidence="1">The sequence shown here is derived from an EMBL/GenBank/DDBJ whole genome shotgun (WGS) entry which is preliminary data.</text>
</comment>
<evidence type="ECO:0000313" key="1">
    <source>
        <dbReference type="EMBL" id="MBB4866274.1"/>
    </source>
</evidence>
<reference evidence="1 2" key="1">
    <citation type="submission" date="2020-08" db="EMBL/GenBank/DDBJ databases">
        <title>Functional genomics of gut bacteria from endangered species of beetles.</title>
        <authorList>
            <person name="Carlos-Shanley C."/>
        </authorList>
    </citation>
    <scope>NUCLEOTIDE SEQUENCE [LARGE SCALE GENOMIC DNA]</scope>
    <source>
        <strain evidence="1 2">S00179</strain>
    </source>
</reference>
<evidence type="ECO:0000313" key="2">
    <source>
        <dbReference type="Proteomes" id="UP000566995"/>
    </source>
</evidence>
<evidence type="ECO:0008006" key="3">
    <source>
        <dbReference type="Google" id="ProtNLM"/>
    </source>
</evidence>
<dbReference type="RefSeq" id="WP_184594605.1">
    <property type="nucleotide sequence ID" value="NZ_JACHLI010000026.1"/>
</dbReference>
<sequence>MRRVRDRIAILSESPGTLLEYARVLNDLEYYSISLFGTESELIDSLERGDTFRVLIVDSFSLKLHSGFLASALWYGTVASVALVADANSSQRQALLKWSTREGVPLLGILQAPLRAEELRRLVELM</sequence>
<organism evidence="1 2">
    <name type="scientific">Pseudomonas nitroreducens</name>
    <dbReference type="NCBI Taxonomy" id="46680"/>
    <lineage>
        <taxon>Bacteria</taxon>
        <taxon>Pseudomonadati</taxon>
        <taxon>Pseudomonadota</taxon>
        <taxon>Gammaproteobacteria</taxon>
        <taxon>Pseudomonadales</taxon>
        <taxon>Pseudomonadaceae</taxon>
        <taxon>Pseudomonas</taxon>
    </lineage>
</organism>
<dbReference type="AlphaFoldDB" id="A0A7W7KPQ7"/>
<accession>A0A7W7KPQ7</accession>
<name>A0A7W7KPQ7_PSENT</name>
<dbReference type="Proteomes" id="UP000566995">
    <property type="component" value="Unassembled WGS sequence"/>
</dbReference>
<dbReference type="EMBL" id="JACHLI010000026">
    <property type="protein sequence ID" value="MBB4866274.1"/>
    <property type="molecule type" value="Genomic_DNA"/>
</dbReference>
<proteinExistence type="predicted"/>
<protein>
    <recommendedName>
        <fullName evidence="3">Response regulatory domain-containing protein</fullName>
    </recommendedName>
</protein>
<gene>
    <name evidence="1" type="ORF">HNP46_005179</name>
</gene>